<reference evidence="8 9" key="1">
    <citation type="submission" date="2024-06" db="EMBL/GenBank/DDBJ databases">
        <authorList>
            <person name="Li F."/>
        </authorList>
    </citation>
    <scope>NUCLEOTIDE SEQUENCE [LARGE SCALE GENOMIC DNA]</scope>
    <source>
        <strain evidence="8 9">GXAS 311</strain>
    </source>
</reference>
<feature type="transmembrane region" description="Helical" evidence="5">
    <location>
        <begin position="158"/>
        <end position="176"/>
    </location>
</feature>
<gene>
    <name evidence="8" type="ORF">ABVT43_19355</name>
</gene>
<evidence type="ECO:0000256" key="3">
    <source>
        <dbReference type="ARBA" id="ARBA00029447"/>
    </source>
</evidence>
<sequence length="509" mass="55860">MKLNSISFKLNISIITSITLLMLAFSFYEYQVTKQQLFSQLNNQVERVIKRLQLSAPPVIWNYEFEILGRNVKSEMQAEFIKAIVIRNKTEVFTLKIMQGKEIVDSKAPPNQSEYSLIKTEPLIFDDSGEQKEVGELSIYVTTEMVEATLKNVVFRQILTIIGLNIVVNLLVMLILKSIVIQPLKSITFSVHELSEGEGDLTQRLDTSAKNELSLLASEINRFINKLHQTISQVLATSEALLNAAKETKINCDQNSEGVIQQQHDIDLVVTATTQLSGKVQDIVNNANGALDASTKANQLVQQSGETSQQAVTVIQTLESEVVNATQTIESLARESESIGSVLDVIRGIADQTNLLALNAAIEAARAGEQGRGFAVVADEVRTLAQRTQESITEIESMIQQLQASTGSSVTVMSNSLINAQKGVEAVENTCASIEGIDHSVDEMRQMNSIIADATVQQSDVINSINQSVIKISQICNEASNRSNLMISASDNTSQLANQLKQLVSQFKV</sequence>
<evidence type="ECO:0000256" key="4">
    <source>
        <dbReference type="PROSITE-ProRule" id="PRU00284"/>
    </source>
</evidence>
<dbReference type="PANTHER" id="PTHR32089">
    <property type="entry name" value="METHYL-ACCEPTING CHEMOTAXIS PROTEIN MCPB"/>
    <property type="match status" value="1"/>
</dbReference>
<dbReference type="InterPro" id="IPR003660">
    <property type="entry name" value="HAMP_dom"/>
</dbReference>
<dbReference type="PANTHER" id="PTHR32089:SF112">
    <property type="entry name" value="LYSOZYME-LIKE PROTEIN-RELATED"/>
    <property type="match status" value="1"/>
</dbReference>
<dbReference type="SUPFAM" id="SSF58104">
    <property type="entry name" value="Methyl-accepting chemotaxis protein (MCP) signaling domain"/>
    <property type="match status" value="1"/>
</dbReference>
<keyword evidence="2 4" id="KW-0807">Transducer</keyword>
<name>A0ABV2BZG9_9GAMM</name>
<dbReference type="Gene3D" id="1.10.287.950">
    <property type="entry name" value="Methyl-accepting chemotaxis protein"/>
    <property type="match status" value="1"/>
</dbReference>
<evidence type="ECO:0000256" key="2">
    <source>
        <dbReference type="ARBA" id="ARBA00023224"/>
    </source>
</evidence>
<dbReference type="EMBL" id="JBEVCJ010000045">
    <property type="protein sequence ID" value="MET1257306.1"/>
    <property type="molecule type" value="Genomic_DNA"/>
</dbReference>
<keyword evidence="5" id="KW-0812">Transmembrane</keyword>
<evidence type="ECO:0000256" key="1">
    <source>
        <dbReference type="ARBA" id="ARBA00004370"/>
    </source>
</evidence>
<comment type="caution">
    <text evidence="8">The sequence shown here is derived from an EMBL/GenBank/DDBJ whole genome shotgun (WGS) entry which is preliminary data.</text>
</comment>
<feature type="transmembrane region" description="Helical" evidence="5">
    <location>
        <begin position="6"/>
        <end position="28"/>
    </location>
</feature>
<evidence type="ECO:0000313" key="8">
    <source>
        <dbReference type="EMBL" id="MET1257306.1"/>
    </source>
</evidence>
<dbReference type="PRINTS" id="PR00260">
    <property type="entry name" value="CHEMTRNSDUCR"/>
</dbReference>
<dbReference type="RefSeq" id="WP_353897890.1">
    <property type="nucleotide sequence ID" value="NZ_JBEVCJ010000045.1"/>
</dbReference>
<dbReference type="PROSITE" id="PS50111">
    <property type="entry name" value="CHEMOTAXIS_TRANSDUC_2"/>
    <property type="match status" value="1"/>
</dbReference>
<dbReference type="SMART" id="SM00304">
    <property type="entry name" value="HAMP"/>
    <property type="match status" value="1"/>
</dbReference>
<accession>A0ABV2BZG9</accession>
<proteinExistence type="inferred from homology"/>
<dbReference type="InterPro" id="IPR004089">
    <property type="entry name" value="MCPsignal_dom"/>
</dbReference>
<dbReference type="InterPro" id="IPR004090">
    <property type="entry name" value="Chemotax_Me-accpt_rcpt"/>
</dbReference>
<dbReference type="Pfam" id="PF00015">
    <property type="entry name" value="MCPsignal"/>
    <property type="match status" value="1"/>
</dbReference>
<comment type="similarity">
    <text evidence="3">Belongs to the methyl-accepting chemotaxis (MCP) protein family.</text>
</comment>
<dbReference type="SMART" id="SM00283">
    <property type="entry name" value="MA"/>
    <property type="match status" value="1"/>
</dbReference>
<evidence type="ECO:0000259" key="6">
    <source>
        <dbReference type="PROSITE" id="PS50111"/>
    </source>
</evidence>
<dbReference type="Proteomes" id="UP001548189">
    <property type="component" value="Unassembled WGS sequence"/>
</dbReference>
<keyword evidence="5" id="KW-1133">Transmembrane helix</keyword>
<evidence type="ECO:0000313" key="9">
    <source>
        <dbReference type="Proteomes" id="UP001548189"/>
    </source>
</evidence>
<protein>
    <submittedName>
        <fullName evidence="8">HAMP domain-containing methyl-accepting chemotaxis protein</fullName>
    </submittedName>
</protein>
<organism evidence="8 9">
    <name type="scientific">Aliikangiella maris</name>
    <dbReference type="NCBI Taxonomy" id="3162458"/>
    <lineage>
        <taxon>Bacteria</taxon>
        <taxon>Pseudomonadati</taxon>
        <taxon>Pseudomonadota</taxon>
        <taxon>Gammaproteobacteria</taxon>
        <taxon>Oceanospirillales</taxon>
        <taxon>Pleioneaceae</taxon>
        <taxon>Aliikangiella</taxon>
    </lineage>
</organism>
<comment type="subcellular location">
    <subcellularLocation>
        <location evidence="1">Membrane</location>
    </subcellularLocation>
</comment>
<evidence type="ECO:0000259" key="7">
    <source>
        <dbReference type="PROSITE" id="PS50885"/>
    </source>
</evidence>
<feature type="domain" description="HAMP" evidence="7">
    <location>
        <begin position="178"/>
        <end position="232"/>
    </location>
</feature>
<dbReference type="Pfam" id="PF00672">
    <property type="entry name" value="HAMP"/>
    <property type="match status" value="1"/>
</dbReference>
<evidence type="ECO:0000256" key="5">
    <source>
        <dbReference type="SAM" id="Phobius"/>
    </source>
</evidence>
<keyword evidence="9" id="KW-1185">Reference proteome</keyword>
<keyword evidence="5" id="KW-0472">Membrane</keyword>
<dbReference type="CDD" id="cd11386">
    <property type="entry name" value="MCP_signal"/>
    <property type="match status" value="1"/>
</dbReference>
<dbReference type="CDD" id="cd06225">
    <property type="entry name" value="HAMP"/>
    <property type="match status" value="1"/>
</dbReference>
<dbReference type="PROSITE" id="PS50885">
    <property type="entry name" value="HAMP"/>
    <property type="match status" value="1"/>
</dbReference>
<feature type="domain" description="Methyl-accepting transducer" evidence="6">
    <location>
        <begin position="237"/>
        <end position="473"/>
    </location>
</feature>